<organism evidence="1 2">
    <name type="scientific">Lacrimispora sphenoides JCM 1415</name>
    <dbReference type="NCBI Taxonomy" id="1297793"/>
    <lineage>
        <taxon>Bacteria</taxon>
        <taxon>Bacillati</taxon>
        <taxon>Bacillota</taxon>
        <taxon>Clostridia</taxon>
        <taxon>Lachnospirales</taxon>
        <taxon>Lachnospiraceae</taxon>
        <taxon>Lacrimispora</taxon>
    </lineage>
</organism>
<dbReference type="Proteomes" id="UP000198970">
    <property type="component" value="Chromosome I"/>
</dbReference>
<gene>
    <name evidence="1" type="ORF">SAMN02745906_0880</name>
</gene>
<dbReference type="EMBL" id="LT630003">
    <property type="protein sequence ID" value="SET64898.1"/>
    <property type="molecule type" value="Genomic_DNA"/>
</dbReference>
<protein>
    <submittedName>
        <fullName evidence="1">Uncharacterized protein</fullName>
    </submittedName>
</protein>
<evidence type="ECO:0000313" key="1">
    <source>
        <dbReference type="EMBL" id="SET64898.1"/>
    </source>
</evidence>
<reference evidence="1 2" key="1">
    <citation type="submission" date="2016-10" db="EMBL/GenBank/DDBJ databases">
        <authorList>
            <person name="Varghese N."/>
            <person name="Submissions S."/>
        </authorList>
    </citation>
    <scope>NUCLEOTIDE SEQUENCE [LARGE SCALE GENOMIC DNA]</scope>
    <source>
        <strain evidence="1 2">ATCC 19403</strain>
    </source>
</reference>
<keyword evidence="2" id="KW-1185">Reference proteome</keyword>
<sequence>MLQNCSFAINSTRKMIISYLSKPLDIKYLKKTQL</sequence>
<accession>A0ABY1C4I1</accession>
<proteinExistence type="predicted"/>
<name>A0ABY1C4I1_9FIRM</name>
<evidence type="ECO:0000313" key="2">
    <source>
        <dbReference type="Proteomes" id="UP000198970"/>
    </source>
</evidence>